<feature type="chain" id="PRO_5036735055" description="DUF3108 domain-containing protein" evidence="1">
    <location>
        <begin position="24"/>
        <end position="224"/>
    </location>
</feature>
<protein>
    <recommendedName>
        <fullName evidence="4">DUF3108 domain-containing protein</fullName>
    </recommendedName>
</protein>
<dbReference type="AlphaFoldDB" id="A0A927HGN8"/>
<accession>A0A927HGN8</accession>
<dbReference type="RefSeq" id="WP_191075475.1">
    <property type="nucleotide sequence ID" value="NZ_JACTAG010000002.1"/>
</dbReference>
<evidence type="ECO:0008006" key="4">
    <source>
        <dbReference type="Google" id="ProtNLM"/>
    </source>
</evidence>
<gene>
    <name evidence="2" type="ORF">H9Q16_10990</name>
</gene>
<feature type="signal peptide" evidence="1">
    <location>
        <begin position="1"/>
        <end position="23"/>
    </location>
</feature>
<evidence type="ECO:0000313" key="3">
    <source>
        <dbReference type="Proteomes" id="UP000635142"/>
    </source>
</evidence>
<dbReference type="Proteomes" id="UP000635142">
    <property type="component" value="Unassembled WGS sequence"/>
</dbReference>
<keyword evidence="1" id="KW-0732">Signal</keyword>
<organism evidence="2 3">
    <name type="scientific">Sulfitobacter aestuariivivens</name>
    <dbReference type="NCBI Taxonomy" id="2766981"/>
    <lineage>
        <taxon>Bacteria</taxon>
        <taxon>Pseudomonadati</taxon>
        <taxon>Pseudomonadota</taxon>
        <taxon>Alphaproteobacteria</taxon>
        <taxon>Rhodobacterales</taxon>
        <taxon>Roseobacteraceae</taxon>
        <taxon>Sulfitobacter</taxon>
    </lineage>
</organism>
<name>A0A927HGN8_9RHOB</name>
<sequence>MTRSIVLCIALITAIAAAHPALAQSFNVRLGQTSLGVLSFDAAGPRSVLRSTLTDTPLGVFNGTFNGVSEKTGAAQKFTGVSQSSRKSRQVSTVIDQGRAVQTNVTPEKERTDLSDIDKVPQGVVDPVIAIGGLINASGGCPKGVHIYDGRRAIALAPQESAQDGDTLTCKIAYTVIAGPGHLSPLRISSARMRLSYDVSGGGQKLTQMKLGSGIFNLYLDRVQ</sequence>
<dbReference type="EMBL" id="JACTAG010000002">
    <property type="protein sequence ID" value="MBD3664450.1"/>
    <property type="molecule type" value="Genomic_DNA"/>
</dbReference>
<reference evidence="2" key="1">
    <citation type="submission" date="2020-08" db="EMBL/GenBank/DDBJ databases">
        <title>Sulfitobacter aestuariivivens sp. nov., isolated from a tidal flat.</title>
        <authorList>
            <person name="Park S."/>
            <person name="Yoon J.-H."/>
        </authorList>
    </citation>
    <scope>NUCLEOTIDE SEQUENCE</scope>
    <source>
        <strain evidence="2">TSTF-M16</strain>
    </source>
</reference>
<evidence type="ECO:0000313" key="2">
    <source>
        <dbReference type="EMBL" id="MBD3664450.1"/>
    </source>
</evidence>
<proteinExistence type="predicted"/>
<keyword evidence="3" id="KW-1185">Reference proteome</keyword>
<comment type="caution">
    <text evidence="2">The sequence shown here is derived from an EMBL/GenBank/DDBJ whole genome shotgun (WGS) entry which is preliminary data.</text>
</comment>
<evidence type="ECO:0000256" key="1">
    <source>
        <dbReference type="SAM" id="SignalP"/>
    </source>
</evidence>